<proteinExistence type="predicted"/>
<dbReference type="STRING" id="67767.A0A0J7KUN5"/>
<evidence type="ECO:0000313" key="3">
    <source>
        <dbReference type="EMBL" id="KMQ94152.1"/>
    </source>
</evidence>
<evidence type="ECO:0000256" key="1">
    <source>
        <dbReference type="SAM" id="Coils"/>
    </source>
</evidence>
<dbReference type="GO" id="GO:0005737">
    <property type="term" value="C:cytoplasm"/>
    <property type="evidence" value="ECO:0007669"/>
    <property type="project" value="TreeGrafter"/>
</dbReference>
<keyword evidence="4" id="KW-1185">Reference proteome</keyword>
<dbReference type="PaxDb" id="67767-A0A0J7KUN5"/>
<dbReference type="GO" id="GO:0048812">
    <property type="term" value="P:neuron projection morphogenesis"/>
    <property type="evidence" value="ECO:0007669"/>
    <property type="project" value="TreeGrafter"/>
</dbReference>
<feature type="region of interest" description="Disordered" evidence="2">
    <location>
        <begin position="560"/>
        <end position="590"/>
    </location>
</feature>
<dbReference type="PANTHER" id="PTHR46606:SF5">
    <property type="entry name" value="SHOOTIN-1"/>
    <property type="match status" value="1"/>
</dbReference>
<dbReference type="Proteomes" id="UP000036403">
    <property type="component" value="Unassembled WGS sequence"/>
</dbReference>
<feature type="coiled-coil region" evidence="1">
    <location>
        <begin position="153"/>
        <end position="236"/>
    </location>
</feature>
<gene>
    <name evidence="3" type="ORF">RF55_5708</name>
</gene>
<dbReference type="EMBL" id="LBMM01002945">
    <property type="protein sequence ID" value="KMQ94152.1"/>
    <property type="molecule type" value="Genomic_DNA"/>
</dbReference>
<dbReference type="OrthoDB" id="6429491at2759"/>
<evidence type="ECO:0000256" key="2">
    <source>
        <dbReference type="SAM" id="MobiDB-lite"/>
    </source>
</evidence>
<dbReference type="AlphaFoldDB" id="A0A0J7KUN5"/>
<comment type="caution">
    <text evidence="3">The sequence shown here is derived from an EMBL/GenBank/DDBJ whole genome shotgun (WGS) entry which is preliminary data.</text>
</comment>
<dbReference type="GO" id="GO:0031252">
    <property type="term" value="C:cell leading edge"/>
    <property type="evidence" value="ECO:0007669"/>
    <property type="project" value="TreeGrafter"/>
</dbReference>
<organism evidence="3 4">
    <name type="scientific">Lasius niger</name>
    <name type="common">Black garden ant</name>
    <dbReference type="NCBI Taxonomy" id="67767"/>
    <lineage>
        <taxon>Eukaryota</taxon>
        <taxon>Metazoa</taxon>
        <taxon>Ecdysozoa</taxon>
        <taxon>Arthropoda</taxon>
        <taxon>Hexapoda</taxon>
        <taxon>Insecta</taxon>
        <taxon>Pterygota</taxon>
        <taxon>Neoptera</taxon>
        <taxon>Endopterygota</taxon>
        <taxon>Hymenoptera</taxon>
        <taxon>Apocrita</taxon>
        <taxon>Aculeata</taxon>
        <taxon>Formicoidea</taxon>
        <taxon>Formicidae</taxon>
        <taxon>Formicinae</taxon>
        <taxon>Lasius</taxon>
        <taxon>Lasius</taxon>
    </lineage>
</organism>
<dbReference type="GO" id="GO:2001224">
    <property type="term" value="P:positive regulation of neuron migration"/>
    <property type="evidence" value="ECO:0007669"/>
    <property type="project" value="TreeGrafter"/>
</dbReference>
<feature type="compositionally biased region" description="Basic and acidic residues" evidence="2">
    <location>
        <begin position="564"/>
        <end position="580"/>
    </location>
</feature>
<dbReference type="PANTHER" id="PTHR46606">
    <property type="entry name" value="SHOOTIN-1"/>
    <property type="match status" value="1"/>
</dbReference>
<keyword evidence="1" id="KW-0175">Coiled coil</keyword>
<feature type="coiled-coil region" evidence="1">
    <location>
        <begin position="346"/>
        <end position="485"/>
    </location>
</feature>
<dbReference type="GO" id="GO:0044295">
    <property type="term" value="C:axonal growth cone"/>
    <property type="evidence" value="ECO:0007669"/>
    <property type="project" value="TreeGrafter"/>
</dbReference>
<protein>
    <submittedName>
        <fullName evidence="3">Shootin-1-like isoform x2 protein</fullName>
    </submittedName>
</protein>
<reference evidence="3 4" key="1">
    <citation type="submission" date="2015-04" db="EMBL/GenBank/DDBJ databases">
        <title>Lasius niger genome sequencing.</title>
        <authorList>
            <person name="Konorov E.A."/>
            <person name="Nikitin M.A."/>
            <person name="Kirill M.V."/>
            <person name="Chang P."/>
        </authorList>
    </citation>
    <scope>NUCLEOTIDE SEQUENCE [LARGE SCALE GENOMIC DNA]</scope>
    <source>
        <tissue evidence="3">Whole</tissue>
    </source>
</reference>
<dbReference type="InterPro" id="IPR024849">
    <property type="entry name" value="Shootin-1"/>
</dbReference>
<evidence type="ECO:0000313" key="4">
    <source>
        <dbReference type="Proteomes" id="UP000036403"/>
    </source>
</evidence>
<sequence>MPNGLTSAFTSTAAMNKTEFNIVLSTEPPRTTPSVIHSHIPVPRVSAAIKAQERCPPKRRGSFERLGRGSVAAQRASFEKLEASVVQLRSRNNNQLSTSSIEMRDSEEKTTPVSNYKTSDVFKLNRDNSFIETKWKNKYDESEKRRKLLLQKSEAVSKEHVDLEKKYQQLQRENSTLQSQIQEKEHKLLKLRTVSEAVCKEYEQLKHQYDVETNAMHKAMQQASQWYRQNRELKRRSQIIAQKVLHSNPEQLLDFDLSDEVDTSSFEDLDELRQTVKELSGEIARLQTELHSARLQEFEAQEQVTQLTTQLEEERTLRQKGEEKINEMKVHKGNMERVTKMVAEEVQVLKTQCDRERENAKILKIEAEKVQKERNVLAHQSALLMAEVGDDPNGRLLAVLQEVESLKRLLEEEQQNHASQVQMLQEKLEEKESNVEFEIVEEKLKLAESELEVVLQRAERAEKAMEELENVVRCLKQKVSELEEKVSKPPPPPLPPPLPPLSMSMAGHSSIKLLTKEKLISERSAVRDMENMLGITPKKTPAVAQQPAIDDIISQIKGGRFTLKHTDKQREEERKRRQEAENTSPAVSEMLNILGTMRRRAKPIRQSFKFADAPS</sequence>
<feature type="coiled-coil region" evidence="1">
    <location>
        <begin position="269"/>
        <end position="303"/>
    </location>
</feature>
<name>A0A0J7KUN5_LASNI</name>
<accession>A0A0J7KUN5</accession>